<keyword evidence="7" id="KW-1185">Reference proteome</keyword>
<dbReference type="InterPro" id="IPR016185">
    <property type="entry name" value="PreATP-grasp_dom_sf"/>
</dbReference>
<comment type="caution">
    <text evidence="6">The sequence shown here is derived from an EMBL/GenBank/DDBJ whole genome shotgun (WGS) entry which is preliminary data.</text>
</comment>
<keyword evidence="4" id="KW-0547">Nucleotide-binding</keyword>
<proteinExistence type="inferred from homology"/>
<evidence type="ECO:0000256" key="2">
    <source>
        <dbReference type="ARBA" id="ARBA00022598"/>
    </source>
</evidence>
<dbReference type="PROSITE" id="PS50975">
    <property type="entry name" value="ATP_GRASP"/>
    <property type="match status" value="1"/>
</dbReference>
<evidence type="ECO:0000259" key="5">
    <source>
        <dbReference type="PROSITE" id="PS50975"/>
    </source>
</evidence>
<evidence type="ECO:0000313" key="6">
    <source>
        <dbReference type="EMBL" id="GIM48477.1"/>
    </source>
</evidence>
<evidence type="ECO:0000256" key="3">
    <source>
        <dbReference type="ARBA" id="ARBA00023316"/>
    </source>
</evidence>
<dbReference type="SUPFAM" id="SSF56059">
    <property type="entry name" value="Glutathione synthetase ATP-binding domain-like"/>
    <property type="match status" value="1"/>
</dbReference>
<name>A0AAV4LN96_9BACL</name>
<accession>A0AAV4LN96</accession>
<keyword evidence="3" id="KW-0961">Cell wall biogenesis/degradation</keyword>
<dbReference type="Proteomes" id="UP001057291">
    <property type="component" value="Unassembled WGS sequence"/>
</dbReference>
<keyword evidence="4" id="KW-0067">ATP-binding</keyword>
<feature type="domain" description="ATP-grasp" evidence="5">
    <location>
        <begin position="137"/>
        <end position="364"/>
    </location>
</feature>
<dbReference type="GO" id="GO:0046872">
    <property type="term" value="F:metal ion binding"/>
    <property type="evidence" value="ECO:0007669"/>
    <property type="project" value="InterPro"/>
</dbReference>
<dbReference type="InterPro" id="IPR011095">
    <property type="entry name" value="Dala_Dala_lig_C"/>
</dbReference>
<protein>
    <submittedName>
        <fullName evidence="6">D-alanine--D-alanine ligase</fullName>
    </submittedName>
</protein>
<dbReference type="InterPro" id="IPR011761">
    <property type="entry name" value="ATP-grasp"/>
</dbReference>
<comment type="similarity">
    <text evidence="1">Belongs to the D-alanine--D-alanine ligase family.</text>
</comment>
<dbReference type="RefSeq" id="WP_282201529.1">
    <property type="nucleotide sequence ID" value="NZ_BOQE01000002.1"/>
</dbReference>
<evidence type="ECO:0000313" key="7">
    <source>
        <dbReference type="Proteomes" id="UP001057291"/>
    </source>
</evidence>
<evidence type="ECO:0000256" key="1">
    <source>
        <dbReference type="ARBA" id="ARBA00010871"/>
    </source>
</evidence>
<dbReference type="GO" id="GO:0008716">
    <property type="term" value="F:D-alanine-D-alanine ligase activity"/>
    <property type="evidence" value="ECO:0007669"/>
    <property type="project" value="InterPro"/>
</dbReference>
<dbReference type="SUPFAM" id="SSF52440">
    <property type="entry name" value="PreATP-grasp domain"/>
    <property type="match status" value="1"/>
</dbReference>
<dbReference type="PANTHER" id="PTHR23132">
    <property type="entry name" value="D-ALANINE--D-ALANINE LIGASE"/>
    <property type="match status" value="1"/>
</dbReference>
<dbReference type="GO" id="GO:0005524">
    <property type="term" value="F:ATP binding"/>
    <property type="evidence" value="ECO:0007669"/>
    <property type="project" value="UniProtKB-UniRule"/>
</dbReference>
<dbReference type="Gene3D" id="3.30.1490.20">
    <property type="entry name" value="ATP-grasp fold, A domain"/>
    <property type="match status" value="1"/>
</dbReference>
<dbReference type="GO" id="GO:0071555">
    <property type="term" value="P:cell wall organization"/>
    <property type="evidence" value="ECO:0007669"/>
    <property type="project" value="UniProtKB-KW"/>
</dbReference>
<dbReference type="InterPro" id="IPR013815">
    <property type="entry name" value="ATP_grasp_subdomain_1"/>
</dbReference>
<dbReference type="PANTHER" id="PTHR23132:SF14">
    <property type="entry name" value="ATP-GRASP DOMAIN-CONTAINING PROTEIN"/>
    <property type="match status" value="1"/>
</dbReference>
<reference evidence="6" key="1">
    <citation type="journal article" date="2023" name="Int. J. Syst. Evol. Microbiol.">
        <title>Collibacillus ludicampi gen. nov., sp. nov., a new soil bacterium of the family Alicyclobacillaceae.</title>
        <authorList>
            <person name="Jojima T."/>
            <person name="Ioku Y."/>
            <person name="Fukuta Y."/>
            <person name="Shirasaka N."/>
            <person name="Matsumura Y."/>
            <person name="Mori M."/>
        </authorList>
    </citation>
    <scope>NUCLEOTIDE SEQUENCE</scope>
    <source>
        <strain evidence="6">TP075</strain>
    </source>
</reference>
<dbReference type="AlphaFoldDB" id="A0AAV4LN96"/>
<gene>
    <name evidence="6" type="primary">ddl_2</name>
    <name evidence="6" type="ORF">DNHGIG_40260</name>
</gene>
<keyword evidence="2 6" id="KW-0436">Ligase</keyword>
<evidence type="ECO:0000256" key="4">
    <source>
        <dbReference type="PROSITE-ProRule" id="PRU00409"/>
    </source>
</evidence>
<sequence length="389" mass="44510">MSRFGRYSFFQLPDLMEEIRKHLRIAVVYGGDSSEENAVINKTRNYRSWKSYKTVAYDIQNALRENGFQWVTIFPDDMSLIDNLKKEQIQFVWLNTGGVQGINPMSHTAGILEMLGIPYVGHNPINATLLDNKHIFKHLLHSYGIPTAPFVTWDGSKGDFLPSANEEFQNTFAKYDGPFIVKPVSGRASLHVHYVEKLSDLTVKVKEVYNQTHNLVMIEKYLSGREFCASVYGHVQYKEGQFFKHPDPQVFSVSERVFEPGEMIFTSMDQKQISEKRVTLLNGKKEEKLLSDIVQITQKVYEAFHLSSLIRLDIRADENGNLNILEVNPKPDLKRPADNITSIVCLGLKEMGINYKDLITGILADRIDKLLSNEEVNLFQFHHYKGVSA</sequence>
<dbReference type="Gene3D" id="3.30.470.20">
    <property type="entry name" value="ATP-grasp fold, B domain"/>
    <property type="match status" value="1"/>
</dbReference>
<organism evidence="6 7">
    <name type="scientific">Collibacillus ludicampi</name>
    <dbReference type="NCBI Taxonomy" id="2771369"/>
    <lineage>
        <taxon>Bacteria</taxon>
        <taxon>Bacillati</taxon>
        <taxon>Bacillota</taxon>
        <taxon>Bacilli</taxon>
        <taxon>Bacillales</taxon>
        <taxon>Alicyclobacillaceae</taxon>
        <taxon>Collibacillus</taxon>
    </lineage>
</organism>
<dbReference type="EMBL" id="BOQE01000002">
    <property type="protein sequence ID" value="GIM48477.1"/>
    <property type="molecule type" value="Genomic_DNA"/>
</dbReference>
<dbReference type="Gene3D" id="3.40.50.20">
    <property type="match status" value="1"/>
</dbReference>
<dbReference type="Pfam" id="PF07478">
    <property type="entry name" value="Dala_Dala_lig_C"/>
    <property type="match status" value="1"/>
</dbReference>